<keyword evidence="2" id="KW-0238">DNA-binding</keyword>
<dbReference type="CDD" id="cd01392">
    <property type="entry name" value="HTH_LacI"/>
    <property type="match status" value="1"/>
</dbReference>
<dbReference type="Gene3D" id="1.10.260.40">
    <property type="entry name" value="lambda repressor-like DNA-binding domains"/>
    <property type="match status" value="1"/>
</dbReference>
<dbReference type="SMART" id="SM00354">
    <property type="entry name" value="HTH_LACI"/>
    <property type="match status" value="1"/>
</dbReference>
<proteinExistence type="predicted"/>
<dbReference type="InterPro" id="IPR028082">
    <property type="entry name" value="Peripla_BP_I"/>
</dbReference>
<accession>A0ABT1XUL2</accession>
<dbReference type="PANTHER" id="PTHR30146:SF120">
    <property type="entry name" value="ALANINE RACEMASE"/>
    <property type="match status" value="1"/>
</dbReference>
<keyword evidence="1" id="KW-0805">Transcription regulation</keyword>
<protein>
    <submittedName>
        <fullName evidence="5">Substrate-binding domain-containing protein</fullName>
    </submittedName>
</protein>
<organism evidence="5 6">
    <name type="scientific">Parerythrobacter lacustris</name>
    <dbReference type="NCBI Taxonomy" id="2969984"/>
    <lineage>
        <taxon>Bacteria</taxon>
        <taxon>Pseudomonadati</taxon>
        <taxon>Pseudomonadota</taxon>
        <taxon>Alphaproteobacteria</taxon>
        <taxon>Sphingomonadales</taxon>
        <taxon>Erythrobacteraceae</taxon>
        <taxon>Parerythrobacter</taxon>
    </lineage>
</organism>
<dbReference type="PROSITE" id="PS50932">
    <property type="entry name" value="HTH_LACI_2"/>
    <property type="match status" value="1"/>
</dbReference>
<dbReference type="InterPro" id="IPR000843">
    <property type="entry name" value="HTH_LacI"/>
</dbReference>
<keyword evidence="3" id="KW-0804">Transcription</keyword>
<sequence length="348" mass="37360">MADDSDISAPEAPVRRVRNIAELAGIAGVSAGTVSRALADKPMVNARTRDRIQALARKHGFQVNQMASKLRRQKTGVIAVVIPLGHDRRQHISDPFFMTLLGVLADELTERGYDVMLSRAIPQEDANWLDRVVNSGMVDGVLMIGQSDQFDAIEEVARSYKPLVVWGSNRAGQAHCSVGTDNFLGGRMAAEYLLGKGLRSLVFLGDTTGIEIDERYSGAQAAVAEFGQGARLQHMPIHLSIEEMTDEIGVAMTSLDGNIEGAVCASDAIAMATIRQLHELGVAVPADMAVIGFDDLPLARHSVPQLTTIRQNIASGAAQMVKRLMAKIEGGDADALVMPPELVIRDSA</sequence>
<evidence type="ECO:0000256" key="3">
    <source>
        <dbReference type="ARBA" id="ARBA00023163"/>
    </source>
</evidence>
<dbReference type="EMBL" id="JANKHH010000005">
    <property type="protein sequence ID" value="MCR2834345.1"/>
    <property type="molecule type" value="Genomic_DNA"/>
</dbReference>
<gene>
    <name evidence="5" type="ORF">NSO95_10345</name>
</gene>
<dbReference type="RefSeq" id="WP_257596148.1">
    <property type="nucleotide sequence ID" value="NZ_JANKHH010000005.1"/>
</dbReference>
<feature type="domain" description="HTH lacI-type" evidence="4">
    <location>
        <begin position="18"/>
        <end position="72"/>
    </location>
</feature>
<dbReference type="Pfam" id="PF00356">
    <property type="entry name" value="LacI"/>
    <property type="match status" value="1"/>
</dbReference>
<dbReference type="Gene3D" id="3.40.50.2300">
    <property type="match status" value="2"/>
</dbReference>
<dbReference type="PANTHER" id="PTHR30146">
    <property type="entry name" value="LACI-RELATED TRANSCRIPTIONAL REPRESSOR"/>
    <property type="match status" value="1"/>
</dbReference>
<dbReference type="Proteomes" id="UP001206067">
    <property type="component" value="Unassembled WGS sequence"/>
</dbReference>
<dbReference type="SUPFAM" id="SSF47413">
    <property type="entry name" value="lambda repressor-like DNA-binding domains"/>
    <property type="match status" value="1"/>
</dbReference>
<dbReference type="Pfam" id="PF13377">
    <property type="entry name" value="Peripla_BP_3"/>
    <property type="match status" value="1"/>
</dbReference>
<dbReference type="SUPFAM" id="SSF53822">
    <property type="entry name" value="Periplasmic binding protein-like I"/>
    <property type="match status" value="1"/>
</dbReference>
<dbReference type="InterPro" id="IPR046335">
    <property type="entry name" value="LacI/GalR-like_sensor"/>
</dbReference>
<evidence type="ECO:0000313" key="5">
    <source>
        <dbReference type="EMBL" id="MCR2834345.1"/>
    </source>
</evidence>
<dbReference type="PROSITE" id="PS00356">
    <property type="entry name" value="HTH_LACI_1"/>
    <property type="match status" value="1"/>
</dbReference>
<evidence type="ECO:0000256" key="2">
    <source>
        <dbReference type="ARBA" id="ARBA00023125"/>
    </source>
</evidence>
<evidence type="ECO:0000256" key="1">
    <source>
        <dbReference type="ARBA" id="ARBA00023015"/>
    </source>
</evidence>
<name>A0ABT1XUL2_9SPHN</name>
<dbReference type="InterPro" id="IPR010982">
    <property type="entry name" value="Lambda_DNA-bd_dom_sf"/>
</dbReference>
<evidence type="ECO:0000313" key="6">
    <source>
        <dbReference type="Proteomes" id="UP001206067"/>
    </source>
</evidence>
<reference evidence="5 6" key="1">
    <citation type="submission" date="2022-08" db="EMBL/GenBank/DDBJ databases">
        <title>Polyphasic taxonomy analysis of Qipengyuania sp.RS5-5.</title>
        <authorList>
            <person name="Xamxidin M."/>
            <person name="Wu M."/>
        </authorList>
    </citation>
    <scope>NUCLEOTIDE SEQUENCE [LARGE SCALE GENOMIC DNA]</scope>
    <source>
        <strain evidence="5 6">RS5-5</strain>
    </source>
</reference>
<comment type="caution">
    <text evidence="5">The sequence shown here is derived from an EMBL/GenBank/DDBJ whole genome shotgun (WGS) entry which is preliminary data.</text>
</comment>
<keyword evidence="6" id="KW-1185">Reference proteome</keyword>
<evidence type="ECO:0000259" key="4">
    <source>
        <dbReference type="PROSITE" id="PS50932"/>
    </source>
</evidence>